<organism evidence="2">
    <name type="scientific">Rhizophora mucronata</name>
    <name type="common">Asiatic mangrove</name>
    <dbReference type="NCBI Taxonomy" id="61149"/>
    <lineage>
        <taxon>Eukaryota</taxon>
        <taxon>Viridiplantae</taxon>
        <taxon>Streptophyta</taxon>
        <taxon>Embryophyta</taxon>
        <taxon>Tracheophyta</taxon>
        <taxon>Spermatophyta</taxon>
        <taxon>Magnoliopsida</taxon>
        <taxon>eudicotyledons</taxon>
        <taxon>Gunneridae</taxon>
        <taxon>Pentapetalae</taxon>
        <taxon>rosids</taxon>
        <taxon>fabids</taxon>
        <taxon>Malpighiales</taxon>
        <taxon>Rhizophoraceae</taxon>
        <taxon>Rhizophora</taxon>
    </lineage>
</organism>
<feature type="signal peptide" evidence="1">
    <location>
        <begin position="1"/>
        <end position="17"/>
    </location>
</feature>
<proteinExistence type="predicted"/>
<reference evidence="2" key="1">
    <citation type="submission" date="2018-02" db="EMBL/GenBank/DDBJ databases">
        <title>Rhizophora mucronata_Transcriptome.</title>
        <authorList>
            <person name="Meera S.P."/>
            <person name="Sreeshan A."/>
            <person name="Augustine A."/>
        </authorList>
    </citation>
    <scope>NUCLEOTIDE SEQUENCE</scope>
    <source>
        <tissue evidence="2">Leaf</tissue>
    </source>
</reference>
<sequence length="40" mass="4366">MLSSWLIGMMSATVTAAFELSLEYKDSSCSRALCSLIFCV</sequence>
<evidence type="ECO:0000256" key="1">
    <source>
        <dbReference type="SAM" id="SignalP"/>
    </source>
</evidence>
<evidence type="ECO:0000313" key="2">
    <source>
        <dbReference type="EMBL" id="MBX03415.1"/>
    </source>
</evidence>
<dbReference type="AlphaFoldDB" id="A0A2P2KCF1"/>
<name>A0A2P2KCF1_RHIMU</name>
<keyword evidence="1" id="KW-0732">Signal</keyword>
<feature type="chain" id="PRO_5015142843" evidence="1">
    <location>
        <begin position="18"/>
        <end position="40"/>
    </location>
</feature>
<accession>A0A2P2KCF1</accession>
<protein>
    <submittedName>
        <fullName evidence="2">Uncharacterized protein</fullName>
    </submittedName>
</protein>
<dbReference type="EMBL" id="GGEC01022931">
    <property type="protein sequence ID" value="MBX03415.1"/>
    <property type="molecule type" value="Transcribed_RNA"/>
</dbReference>